<dbReference type="Proteomes" id="UP000315889">
    <property type="component" value="Unassembled WGS sequence"/>
</dbReference>
<evidence type="ECO:0000313" key="1">
    <source>
        <dbReference type="EMBL" id="RZO22818.1"/>
    </source>
</evidence>
<dbReference type="SUPFAM" id="SSF102400">
    <property type="entry name" value="DNA polymerase III chi subunit"/>
    <property type="match status" value="1"/>
</dbReference>
<evidence type="ECO:0000313" key="2">
    <source>
        <dbReference type="Proteomes" id="UP000315889"/>
    </source>
</evidence>
<dbReference type="AlphaFoldDB" id="A0A520MNL6"/>
<dbReference type="PANTHER" id="PTHR38767">
    <property type="entry name" value="DNA POLYMERASE III SUBUNIT CHI"/>
    <property type="match status" value="1"/>
</dbReference>
<proteinExistence type="predicted"/>
<dbReference type="EMBL" id="SHBP01000001">
    <property type="protein sequence ID" value="RZO22818.1"/>
    <property type="molecule type" value="Genomic_DNA"/>
</dbReference>
<comment type="caution">
    <text evidence="1">The sequence shown here is derived from an EMBL/GenBank/DDBJ whole genome shotgun (WGS) entry which is preliminary data.</text>
</comment>
<dbReference type="Gene3D" id="3.40.50.10110">
    <property type="entry name" value="DNA polymerase III subunit chi"/>
    <property type="match status" value="1"/>
</dbReference>
<organism evidence="1 2">
    <name type="scientific">SAR92 clade bacterium</name>
    <dbReference type="NCBI Taxonomy" id="2315479"/>
    <lineage>
        <taxon>Bacteria</taxon>
        <taxon>Pseudomonadati</taxon>
        <taxon>Pseudomonadota</taxon>
        <taxon>Gammaproteobacteria</taxon>
        <taxon>Cellvibrionales</taxon>
        <taxon>Porticoccaceae</taxon>
        <taxon>SAR92 clade</taxon>
    </lineage>
</organism>
<dbReference type="InterPro" id="IPR007459">
    <property type="entry name" value="DNA_pol3_chi"/>
</dbReference>
<protein>
    <submittedName>
        <fullName evidence="1">DNA polymerase III subunit chi</fullName>
    </submittedName>
</protein>
<dbReference type="GO" id="GO:0003677">
    <property type="term" value="F:DNA binding"/>
    <property type="evidence" value="ECO:0007669"/>
    <property type="project" value="InterPro"/>
</dbReference>
<dbReference type="PANTHER" id="PTHR38767:SF1">
    <property type="entry name" value="DNA POLYMERASE III SUBUNIT CHI"/>
    <property type="match status" value="1"/>
</dbReference>
<dbReference type="InterPro" id="IPR036768">
    <property type="entry name" value="PolIII_chi_sf"/>
</dbReference>
<gene>
    <name evidence="1" type="ORF">EVB03_00170</name>
</gene>
<name>A0A520MNL6_9GAMM</name>
<dbReference type="Pfam" id="PF04364">
    <property type="entry name" value="DNA_pol3_chi"/>
    <property type="match status" value="1"/>
</dbReference>
<dbReference type="GO" id="GO:0006260">
    <property type="term" value="P:DNA replication"/>
    <property type="evidence" value="ECO:0007669"/>
    <property type="project" value="InterPro"/>
</dbReference>
<accession>A0A520MNL6</accession>
<sequence length="166" mass="19048">MFEAKRLRINCLRLTPKADETLTNISFYKLAGDQNLAFLLICQLVKKARKQDQQVLCLMPGESEVMSLDKAMWAFEPSSFLPHGTGAESSPIAVSCDAGPGDHHQVLINLHSEIPTWFSRFDRVVEIIYQDSDYEQSKRDSFVFYKERGYPISYHDLTDKFKPQLP</sequence>
<dbReference type="GO" id="GO:0032298">
    <property type="term" value="P:positive regulation of DNA-templated DNA replication initiation"/>
    <property type="evidence" value="ECO:0007669"/>
    <property type="project" value="TreeGrafter"/>
</dbReference>
<dbReference type="GO" id="GO:0003887">
    <property type="term" value="F:DNA-directed DNA polymerase activity"/>
    <property type="evidence" value="ECO:0007669"/>
    <property type="project" value="InterPro"/>
</dbReference>
<reference evidence="1 2" key="1">
    <citation type="submission" date="2019-02" db="EMBL/GenBank/DDBJ databases">
        <title>Prokaryotic population dynamics and viral predation in marine succession experiment using metagenomics: the confinement effect.</title>
        <authorList>
            <person name="Haro-Moreno J.M."/>
            <person name="Rodriguez-Valera F."/>
            <person name="Lopez-Perez M."/>
        </authorList>
    </citation>
    <scope>NUCLEOTIDE SEQUENCE [LARGE SCALE GENOMIC DNA]</scope>
    <source>
        <strain evidence="1">MED-G170</strain>
    </source>
</reference>